<dbReference type="NCBIfam" id="TIGR00030">
    <property type="entry name" value="S21p"/>
    <property type="match status" value="1"/>
</dbReference>
<accession>A0A7S0NUK9</accession>
<proteinExistence type="inferred from homology"/>
<evidence type="ECO:0000256" key="5">
    <source>
        <dbReference type="SAM" id="SignalP"/>
    </source>
</evidence>
<dbReference type="GO" id="GO:1990904">
    <property type="term" value="C:ribonucleoprotein complex"/>
    <property type="evidence" value="ECO:0007669"/>
    <property type="project" value="UniProtKB-KW"/>
</dbReference>
<organism evidence="6">
    <name type="scientific">Calcidiscus leptoporus</name>
    <dbReference type="NCBI Taxonomy" id="127549"/>
    <lineage>
        <taxon>Eukaryota</taxon>
        <taxon>Haptista</taxon>
        <taxon>Haptophyta</taxon>
        <taxon>Prymnesiophyceae</taxon>
        <taxon>Coccolithales</taxon>
        <taxon>Calcidiscaceae</taxon>
        <taxon>Calcidiscus</taxon>
    </lineage>
</organism>
<evidence type="ECO:0008006" key="7">
    <source>
        <dbReference type="Google" id="ProtNLM"/>
    </source>
</evidence>
<feature type="region of interest" description="Disordered" evidence="4">
    <location>
        <begin position="85"/>
        <end position="115"/>
    </location>
</feature>
<keyword evidence="3" id="KW-0687">Ribonucleoprotein</keyword>
<feature type="compositionally biased region" description="Basic and acidic residues" evidence="4">
    <location>
        <begin position="85"/>
        <end position="101"/>
    </location>
</feature>
<feature type="signal peptide" evidence="5">
    <location>
        <begin position="1"/>
        <end position="17"/>
    </location>
</feature>
<evidence type="ECO:0000256" key="2">
    <source>
        <dbReference type="ARBA" id="ARBA00022980"/>
    </source>
</evidence>
<evidence type="ECO:0000313" key="6">
    <source>
        <dbReference type="EMBL" id="CAD8534773.1"/>
    </source>
</evidence>
<dbReference type="Pfam" id="PF01165">
    <property type="entry name" value="Ribosomal_S21"/>
    <property type="match status" value="1"/>
</dbReference>
<dbReference type="GO" id="GO:0006412">
    <property type="term" value="P:translation"/>
    <property type="evidence" value="ECO:0007669"/>
    <property type="project" value="InterPro"/>
</dbReference>
<reference evidence="6" key="1">
    <citation type="submission" date="2021-01" db="EMBL/GenBank/DDBJ databases">
        <authorList>
            <person name="Corre E."/>
            <person name="Pelletier E."/>
            <person name="Niang G."/>
            <person name="Scheremetjew M."/>
            <person name="Finn R."/>
            <person name="Kale V."/>
            <person name="Holt S."/>
            <person name="Cochrane G."/>
            <person name="Meng A."/>
            <person name="Brown T."/>
            <person name="Cohen L."/>
        </authorList>
    </citation>
    <scope>NUCLEOTIDE SEQUENCE</scope>
    <source>
        <strain evidence="6">RCC1130</strain>
    </source>
</reference>
<evidence type="ECO:0000256" key="4">
    <source>
        <dbReference type="SAM" id="MobiDB-lite"/>
    </source>
</evidence>
<dbReference type="InterPro" id="IPR001911">
    <property type="entry name" value="Ribosomal_bS21"/>
</dbReference>
<dbReference type="EMBL" id="HBER01019924">
    <property type="protein sequence ID" value="CAD8534773.1"/>
    <property type="molecule type" value="Transcribed_RNA"/>
</dbReference>
<protein>
    <recommendedName>
        <fullName evidence="7">30S ribosomal protein S21</fullName>
    </recommendedName>
</protein>
<dbReference type="GO" id="GO:0003735">
    <property type="term" value="F:structural constituent of ribosome"/>
    <property type="evidence" value="ECO:0007669"/>
    <property type="project" value="InterPro"/>
</dbReference>
<evidence type="ECO:0000256" key="1">
    <source>
        <dbReference type="ARBA" id="ARBA00006640"/>
    </source>
</evidence>
<evidence type="ECO:0000256" key="3">
    <source>
        <dbReference type="ARBA" id="ARBA00023274"/>
    </source>
</evidence>
<sequence length="115" mass="12887">MRAFVLLALSCLASASALVLSAPAAALRTTAAPARAPARPVMNNNQVVRVEVEIENGEPLEKALRRFRKATNMSGHLRLLRNRKTFESTHDKKIRKEKESLQRLARARRSARARM</sequence>
<dbReference type="GO" id="GO:0005840">
    <property type="term" value="C:ribosome"/>
    <property type="evidence" value="ECO:0007669"/>
    <property type="project" value="UniProtKB-KW"/>
</dbReference>
<keyword evidence="2" id="KW-0689">Ribosomal protein</keyword>
<feature type="compositionally biased region" description="Basic residues" evidence="4">
    <location>
        <begin position="105"/>
        <end position="115"/>
    </location>
</feature>
<gene>
    <name evidence="6" type="ORF">CLEP1334_LOCUS10053</name>
</gene>
<feature type="chain" id="PRO_5030723348" description="30S ribosomal protein S21" evidence="5">
    <location>
        <begin position="18"/>
        <end position="115"/>
    </location>
</feature>
<keyword evidence="5" id="KW-0732">Signal</keyword>
<comment type="similarity">
    <text evidence="1">Belongs to the bacterial ribosomal protein bS21 family.</text>
</comment>
<dbReference type="AlphaFoldDB" id="A0A7S0NUK9"/>
<name>A0A7S0NUK9_9EUKA</name>